<dbReference type="WBParaSite" id="SCUD_0001145401-mRNA-1">
    <property type="protein sequence ID" value="SCUD_0001145401-mRNA-1"/>
    <property type="gene ID" value="SCUD_0001145401"/>
</dbReference>
<sequence>MYPIVANSDDLGKGYLLEKSRVIRLADLKSLFL</sequence>
<keyword evidence="2" id="KW-1185">Reference proteome</keyword>
<reference evidence="1 2" key="2">
    <citation type="submission" date="2018-11" db="EMBL/GenBank/DDBJ databases">
        <authorList>
            <consortium name="Pathogen Informatics"/>
        </authorList>
    </citation>
    <scope>NUCLEOTIDE SEQUENCE [LARGE SCALE GENOMIC DNA]</scope>
    <source>
        <strain evidence="1">Dakar</strain>
        <strain evidence="2">Dakar, Senegal</strain>
    </source>
</reference>
<dbReference type="Proteomes" id="UP000279833">
    <property type="component" value="Unassembled WGS sequence"/>
</dbReference>
<proteinExistence type="predicted"/>
<gene>
    <name evidence="1" type="ORF">SCUD_LOCUS11454</name>
</gene>
<name>A0A183K8X3_9TREM</name>
<evidence type="ECO:0000313" key="3">
    <source>
        <dbReference type="WBParaSite" id="SCUD_0001145401-mRNA-1"/>
    </source>
</evidence>
<evidence type="ECO:0000313" key="1">
    <source>
        <dbReference type="EMBL" id="VDP44691.1"/>
    </source>
</evidence>
<dbReference type="AlphaFoldDB" id="A0A183K8X3"/>
<organism evidence="3">
    <name type="scientific">Schistosoma curassoni</name>
    <dbReference type="NCBI Taxonomy" id="6186"/>
    <lineage>
        <taxon>Eukaryota</taxon>
        <taxon>Metazoa</taxon>
        <taxon>Spiralia</taxon>
        <taxon>Lophotrochozoa</taxon>
        <taxon>Platyhelminthes</taxon>
        <taxon>Trematoda</taxon>
        <taxon>Digenea</taxon>
        <taxon>Strigeidida</taxon>
        <taxon>Schistosomatoidea</taxon>
        <taxon>Schistosomatidae</taxon>
        <taxon>Schistosoma</taxon>
    </lineage>
</organism>
<protein>
    <submittedName>
        <fullName evidence="3">Phosphoribosylaminoimidazolesuccinocarboxamide synthase</fullName>
    </submittedName>
</protein>
<reference evidence="3" key="1">
    <citation type="submission" date="2016-06" db="UniProtKB">
        <authorList>
            <consortium name="WormBaseParasite"/>
        </authorList>
    </citation>
    <scope>IDENTIFICATION</scope>
</reference>
<dbReference type="EMBL" id="UZAK01034425">
    <property type="protein sequence ID" value="VDP44691.1"/>
    <property type="molecule type" value="Genomic_DNA"/>
</dbReference>
<accession>A0A183K8X3</accession>
<evidence type="ECO:0000313" key="2">
    <source>
        <dbReference type="Proteomes" id="UP000279833"/>
    </source>
</evidence>